<feature type="transmembrane region" description="Helical" evidence="1">
    <location>
        <begin position="494"/>
        <end position="519"/>
    </location>
</feature>
<evidence type="ECO:0000313" key="3">
    <source>
        <dbReference type="Proteomes" id="UP000067738"/>
    </source>
</evidence>
<feature type="transmembrane region" description="Helical" evidence="1">
    <location>
        <begin position="84"/>
        <end position="104"/>
    </location>
</feature>
<dbReference type="KEGG" id="mmil:sm9_1062"/>
<dbReference type="AlphaFoldDB" id="A0A0U2TSJ3"/>
<protein>
    <recommendedName>
        <fullName evidence="4">Dolichyl-phosphate-mannose-protein mannosyltransferase</fullName>
    </recommendedName>
</protein>
<evidence type="ECO:0008006" key="4">
    <source>
        <dbReference type="Google" id="ProtNLM"/>
    </source>
</evidence>
<gene>
    <name evidence="2" type="ORF">sm9_1062</name>
</gene>
<sequence>MNKKINLNSNYIFIIIISLVSLLRIFIGNNLGLWFFINSIQDDLLLIDYSNLFNHFMNWNILSLTKDISYSLFLYVVNISNIPYTFYLSILWIVCGLLIVYAIYKFLNKNKLLLVLSFIFIVFLPIAFDSSSGTRVYRNAIMAPMIIIMLSMLFIFILNSLNDTDNKRLLILSILLGLIFTFNFYIKEDGILTLPILLVSIFALIVFHCYKFRSKINFKYLLILIIPILIFGVSTLAYKEVNMHYFGIDEINTRTDGELGEFWQILLKIDDNNKTNKIWVPFSTIEKAWNASPTLQSRPDLLEKWLHSTWANGNMVQNPIPGDHVSWSLRDSLNEAGLFNNEKQADDFFKKVNSELNTAFDNGSLNKSDKIFITSNANGKSINEILNLKPYISSGIKSCIFYKDITIESVPISDSSQVITNNNTKHTEKVLNEKLVTAEDLNKPTFAENLSLKLMKLDIKFYQIISYLVVVLSCISFIYSVFIQFKNNFKNRKINAIIGFEFLLLATFLLEIFAIGWFCSWIDINSGPMKFYTVACQGIFALFEVISICGAISIYKKNSNKNFTIRDYIFSIGKD</sequence>
<keyword evidence="1" id="KW-0472">Membrane</keyword>
<dbReference type="Proteomes" id="UP000067738">
    <property type="component" value="Chromosome"/>
</dbReference>
<feature type="transmembrane region" description="Helical" evidence="1">
    <location>
        <begin position="111"/>
        <end position="128"/>
    </location>
</feature>
<keyword evidence="1" id="KW-0812">Transmembrane</keyword>
<feature type="transmembrane region" description="Helical" evidence="1">
    <location>
        <begin position="12"/>
        <end position="37"/>
    </location>
</feature>
<organism evidence="2 3">
    <name type="scientific">Methanobrevibacter millerae</name>
    <dbReference type="NCBI Taxonomy" id="230361"/>
    <lineage>
        <taxon>Archaea</taxon>
        <taxon>Methanobacteriati</taxon>
        <taxon>Methanobacteriota</taxon>
        <taxon>Methanomada group</taxon>
        <taxon>Methanobacteria</taxon>
        <taxon>Methanobacteriales</taxon>
        <taxon>Methanobacteriaceae</taxon>
        <taxon>Methanobrevibacter</taxon>
    </lineage>
</organism>
<keyword evidence="1" id="KW-1133">Transmembrane helix</keyword>
<feature type="transmembrane region" description="Helical" evidence="1">
    <location>
        <begin position="192"/>
        <end position="210"/>
    </location>
</feature>
<feature type="transmembrane region" description="Helical" evidence="1">
    <location>
        <begin position="140"/>
        <end position="157"/>
    </location>
</feature>
<reference evidence="2 3" key="1">
    <citation type="submission" date="2015-04" db="EMBL/GenBank/DDBJ databases">
        <title>The complete genome sequence of the rumen methanogen Methanobrevibacter millerae SM9.</title>
        <authorList>
            <person name="Leahy S.C."/>
            <person name="Kelly W.J."/>
            <person name="Pacheco D.M."/>
            <person name="Li D."/>
            <person name="Altermann E."/>
            <person name="Attwood G.T."/>
        </authorList>
    </citation>
    <scope>NUCLEOTIDE SEQUENCE [LARGE SCALE GENOMIC DNA]</scope>
    <source>
        <strain evidence="2 3">SM9</strain>
    </source>
</reference>
<feature type="transmembrane region" description="Helical" evidence="1">
    <location>
        <begin position="461"/>
        <end position="482"/>
    </location>
</feature>
<evidence type="ECO:0000256" key="1">
    <source>
        <dbReference type="SAM" id="Phobius"/>
    </source>
</evidence>
<dbReference type="EMBL" id="CP011266">
    <property type="protein sequence ID" value="ALT68851.1"/>
    <property type="molecule type" value="Genomic_DNA"/>
</dbReference>
<feature type="transmembrane region" description="Helical" evidence="1">
    <location>
        <begin position="531"/>
        <end position="555"/>
    </location>
</feature>
<proteinExistence type="predicted"/>
<keyword evidence="3" id="KW-1185">Reference proteome</keyword>
<name>A0A0U2TSJ3_9EURY</name>
<dbReference type="PATRIC" id="fig|230361.4.peg.1094"/>
<accession>A0A0U2TSJ3</accession>
<feature type="transmembrane region" description="Helical" evidence="1">
    <location>
        <begin position="169"/>
        <end position="186"/>
    </location>
</feature>
<evidence type="ECO:0000313" key="2">
    <source>
        <dbReference type="EMBL" id="ALT68851.1"/>
    </source>
</evidence>
<feature type="transmembrane region" description="Helical" evidence="1">
    <location>
        <begin position="217"/>
        <end position="238"/>
    </location>
</feature>